<feature type="domain" description="HNH nuclease" evidence="1">
    <location>
        <begin position="37"/>
        <end position="90"/>
    </location>
</feature>
<dbReference type="CDD" id="cd00085">
    <property type="entry name" value="HNHc"/>
    <property type="match status" value="1"/>
</dbReference>
<dbReference type="RefSeq" id="WP_146134307.1">
    <property type="nucleotide sequence ID" value="NZ_PVTL01000001.1"/>
</dbReference>
<evidence type="ECO:0000313" key="2">
    <source>
        <dbReference type="EMBL" id="PRY68797.1"/>
    </source>
</evidence>
<dbReference type="GO" id="GO:0008270">
    <property type="term" value="F:zinc ion binding"/>
    <property type="evidence" value="ECO:0007669"/>
    <property type="project" value="InterPro"/>
</dbReference>
<proteinExistence type="predicted"/>
<keyword evidence="3" id="KW-0378">Hydrolase</keyword>
<keyword evidence="4" id="KW-1185">Reference proteome</keyword>
<evidence type="ECO:0000313" key="3">
    <source>
        <dbReference type="EMBL" id="PRY70634.1"/>
    </source>
</evidence>
<dbReference type="EMBL" id="PVTL01000003">
    <property type="protein sequence ID" value="PRY68797.1"/>
    <property type="molecule type" value="Genomic_DNA"/>
</dbReference>
<dbReference type="InterPro" id="IPR003615">
    <property type="entry name" value="HNH_nuc"/>
</dbReference>
<organism evidence="3 4">
    <name type="scientific">Glaciihabitans tibetensis</name>
    <dbReference type="NCBI Taxonomy" id="1266600"/>
    <lineage>
        <taxon>Bacteria</taxon>
        <taxon>Bacillati</taxon>
        <taxon>Actinomycetota</taxon>
        <taxon>Actinomycetes</taxon>
        <taxon>Micrococcales</taxon>
        <taxon>Microbacteriaceae</taxon>
        <taxon>Glaciihabitans</taxon>
    </lineage>
</organism>
<evidence type="ECO:0000313" key="4">
    <source>
        <dbReference type="Proteomes" id="UP000237983"/>
    </source>
</evidence>
<dbReference type="InterPro" id="IPR002711">
    <property type="entry name" value="HNH"/>
</dbReference>
<sequence>LSTIEELACTDGIRPVLLGRSGEVLYLGPKPRLFSKSQRKSMSVRGGGFCDWTGCTTPSRQCDAHHVIPWSRGGKTDINNGVLLCPEHHRQIHRSAFTIKMVNGKPFLLAPRWLDPTQTMRALGKARYTTRNTNHMNR</sequence>
<dbReference type="Gene3D" id="1.10.30.50">
    <property type="match status" value="1"/>
</dbReference>
<accession>A0A2T0VKA6</accession>
<gene>
    <name evidence="3" type="ORF">B0I08_101771</name>
    <name evidence="2" type="ORF">B0I08_1031</name>
</gene>
<dbReference type="SMART" id="SM00507">
    <property type="entry name" value="HNHc"/>
    <property type="match status" value="1"/>
</dbReference>
<comment type="caution">
    <text evidence="3">The sequence shown here is derived from an EMBL/GenBank/DDBJ whole genome shotgun (WGS) entry which is preliminary data.</text>
</comment>
<dbReference type="AlphaFoldDB" id="A0A2T0VKA6"/>
<evidence type="ECO:0000259" key="1">
    <source>
        <dbReference type="SMART" id="SM00507"/>
    </source>
</evidence>
<dbReference type="GO" id="GO:0003676">
    <property type="term" value="F:nucleic acid binding"/>
    <property type="evidence" value="ECO:0007669"/>
    <property type="project" value="InterPro"/>
</dbReference>
<dbReference type="Proteomes" id="UP000237983">
    <property type="component" value="Unassembled WGS sequence"/>
</dbReference>
<keyword evidence="3" id="KW-0255">Endonuclease</keyword>
<reference evidence="3 4" key="1">
    <citation type="submission" date="2018-03" db="EMBL/GenBank/DDBJ databases">
        <title>Genomic Encyclopedia of Type Strains, Phase III (KMG-III): the genomes of soil and plant-associated and newly described type strains.</title>
        <authorList>
            <person name="Whitman W."/>
        </authorList>
    </citation>
    <scope>NUCLEOTIDE SEQUENCE [LARGE SCALE GENOMIC DNA]</scope>
    <source>
        <strain evidence="3 4">CGMCC 1.12484</strain>
    </source>
</reference>
<keyword evidence="3" id="KW-0540">Nuclease</keyword>
<protein>
    <submittedName>
        <fullName evidence="3">HNH endonuclease</fullName>
    </submittedName>
</protein>
<dbReference type="Pfam" id="PF01844">
    <property type="entry name" value="HNH"/>
    <property type="match status" value="1"/>
</dbReference>
<dbReference type="EMBL" id="PVTL01000001">
    <property type="protein sequence ID" value="PRY70634.1"/>
    <property type="molecule type" value="Genomic_DNA"/>
</dbReference>
<dbReference type="OrthoDB" id="5177627at2"/>
<dbReference type="GO" id="GO:0004519">
    <property type="term" value="F:endonuclease activity"/>
    <property type="evidence" value="ECO:0007669"/>
    <property type="project" value="UniProtKB-KW"/>
</dbReference>
<feature type="non-terminal residue" evidence="3">
    <location>
        <position position="1"/>
    </location>
</feature>
<name>A0A2T0VKA6_9MICO</name>